<feature type="transmembrane region" description="Helical" evidence="1">
    <location>
        <begin position="27"/>
        <end position="46"/>
    </location>
</feature>
<name>A0ABX0RMP6_9GAMM</name>
<keyword evidence="1" id="KW-1133">Transmembrane helix</keyword>
<dbReference type="Proteomes" id="UP001515780">
    <property type="component" value="Unassembled WGS sequence"/>
</dbReference>
<evidence type="ECO:0000256" key="1">
    <source>
        <dbReference type="SAM" id="Phobius"/>
    </source>
</evidence>
<dbReference type="EMBL" id="VWXC01000002">
    <property type="protein sequence ID" value="NIG18077.1"/>
    <property type="molecule type" value="Genomic_DNA"/>
</dbReference>
<sequence length="82" mass="9469">MTILILFGIGYNSVWLQSGELKAPFQAALRLTAWMIFFLAQVYVIYSACLRRLERIFTAEEMTTLIYPGFLPGQSELKRFTL</sequence>
<accession>A0ABX0RMP6</accession>
<evidence type="ECO:0000313" key="3">
    <source>
        <dbReference type="Proteomes" id="UP001515780"/>
    </source>
</evidence>
<keyword evidence="3" id="KW-1185">Reference proteome</keyword>
<reference evidence="2 3" key="1">
    <citation type="journal article" date="2019" name="bioRxiv">
        <title>Bacteria contribute to plant secondary compound degradation in a generalist herbivore system.</title>
        <authorList>
            <person name="Francoeur C.B."/>
            <person name="Khadempour L."/>
            <person name="Moreira-Soto R.D."/>
            <person name="Gotting K."/>
            <person name="Book A.J."/>
            <person name="Pinto-Tomas A.A."/>
            <person name="Keefover-Ring K."/>
            <person name="Currie C.R."/>
        </authorList>
    </citation>
    <scope>NUCLEOTIDE SEQUENCE [LARGE SCALE GENOMIC DNA]</scope>
    <source>
        <strain evidence="2">Al-1710</strain>
    </source>
</reference>
<evidence type="ECO:0000313" key="2">
    <source>
        <dbReference type="EMBL" id="NIG18077.1"/>
    </source>
</evidence>
<protein>
    <submittedName>
        <fullName evidence="2">Uncharacterized protein</fullName>
    </submittedName>
</protein>
<dbReference type="RefSeq" id="WP_166932242.1">
    <property type="nucleotide sequence ID" value="NZ_VWXC01000002.1"/>
</dbReference>
<proteinExistence type="predicted"/>
<comment type="caution">
    <text evidence="2">The sequence shown here is derived from an EMBL/GenBank/DDBJ whole genome shotgun (WGS) entry which is preliminary data.</text>
</comment>
<keyword evidence="1" id="KW-0472">Membrane</keyword>
<gene>
    <name evidence="2" type="ORF">F3J37_05210</name>
</gene>
<organism evidence="2 3">
    <name type="scientific">Candidatus Pantoea communis</name>
    <dbReference type="NCBI Taxonomy" id="2608354"/>
    <lineage>
        <taxon>Bacteria</taxon>
        <taxon>Pseudomonadati</taxon>
        <taxon>Pseudomonadota</taxon>
        <taxon>Gammaproteobacteria</taxon>
        <taxon>Enterobacterales</taxon>
        <taxon>Erwiniaceae</taxon>
        <taxon>Pantoea</taxon>
    </lineage>
</organism>
<keyword evidence="1" id="KW-0812">Transmembrane</keyword>